<evidence type="ECO:0000313" key="3">
    <source>
        <dbReference type="Proteomes" id="UP000005268"/>
    </source>
</evidence>
<evidence type="ECO:0000313" key="2">
    <source>
        <dbReference type="EMBL" id="AFK69509.1"/>
    </source>
</evidence>
<keyword evidence="1" id="KW-1133">Transmembrane helix</keyword>
<accession>I3UVI8</accession>
<proteinExistence type="predicted"/>
<keyword evidence="1" id="KW-0472">Membrane</keyword>
<organism evidence="2 3">
    <name type="scientific">Pseudomonas putida ND6</name>
    <dbReference type="NCBI Taxonomy" id="231023"/>
    <lineage>
        <taxon>Bacteria</taxon>
        <taxon>Pseudomonadati</taxon>
        <taxon>Pseudomonadota</taxon>
        <taxon>Gammaproteobacteria</taxon>
        <taxon>Pseudomonadales</taxon>
        <taxon>Pseudomonadaceae</taxon>
        <taxon>Pseudomonas</taxon>
    </lineage>
</organism>
<dbReference type="HOGENOM" id="CLU_2772803_0_0_6"/>
<protein>
    <submittedName>
        <fullName evidence="2">Uncharacterized protein</fullName>
    </submittedName>
</protein>
<dbReference type="EMBL" id="CP003588">
    <property type="protein sequence ID" value="AFK69509.1"/>
    <property type="molecule type" value="Genomic_DNA"/>
</dbReference>
<evidence type="ECO:0000256" key="1">
    <source>
        <dbReference type="SAM" id="Phobius"/>
    </source>
</evidence>
<name>I3UVI8_PSEPU</name>
<dbReference type="PATRIC" id="fig|231023.4.peg.2432"/>
<feature type="transmembrane region" description="Helical" evidence="1">
    <location>
        <begin position="20"/>
        <end position="43"/>
    </location>
</feature>
<dbReference type="AlphaFoldDB" id="I3UVI8"/>
<gene>
    <name evidence="2" type="ORF">YSA_05068</name>
</gene>
<sequence length="69" mass="8124">MRYRHALLWVEVWITVSRTAAIVMSALVLWLTLWRVALVRWAAIMPIRRARLREACQRCAEHERGADHG</sequence>
<reference evidence="2 3" key="1">
    <citation type="journal article" date="2012" name="J. Bacteriol.">
        <title>Complete Genome Sequence of the Naphthalene-Degrading Pseudomonas putida Strain ND6.</title>
        <authorList>
            <person name="Li S."/>
            <person name="Zhao H."/>
            <person name="Li Y."/>
            <person name="Niu S."/>
            <person name="Cai B."/>
        </authorList>
    </citation>
    <scope>NUCLEOTIDE SEQUENCE [LARGE SCALE GENOMIC DNA]</scope>
    <source>
        <strain evidence="2 3">ND6</strain>
    </source>
</reference>
<dbReference type="Proteomes" id="UP000005268">
    <property type="component" value="Chromosome"/>
</dbReference>
<dbReference type="KEGG" id="ppi:YSA_05068"/>
<keyword evidence="1" id="KW-0812">Transmembrane</keyword>